<dbReference type="InterPro" id="IPR009057">
    <property type="entry name" value="Homeodomain-like_sf"/>
</dbReference>
<protein>
    <submittedName>
        <fullName evidence="5">AraC family transcriptional regulator</fullName>
    </submittedName>
</protein>
<dbReference type="PANTHER" id="PTHR46796:SF7">
    <property type="entry name" value="ARAC FAMILY TRANSCRIPTIONAL REGULATOR"/>
    <property type="match status" value="1"/>
</dbReference>
<evidence type="ECO:0000256" key="3">
    <source>
        <dbReference type="ARBA" id="ARBA00023163"/>
    </source>
</evidence>
<dbReference type="SUPFAM" id="SSF46689">
    <property type="entry name" value="Homeodomain-like"/>
    <property type="match status" value="2"/>
</dbReference>
<dbReference type="PRINTS" id="PR00032">
    <property type="entry name" value="HTHARAC"/>
</dbReference>
<sequence length="316" mass="35316">MQIVRYFMDPLSEVLSLLKLEAYISGGFPLTAGTGLEFRRHQGIKCYVVIDGNCWVAVTGSQEAIFLKSGDCVFLPSGAPFCLATAPDSLPQPFIPPDKETGSALTMQAPRDGAFILGGRFTFSSAHADILLHSLPPLIPVTEGIGQKVMRNAMECLREEMRVPQPGGDLIAQQLVQIMLVQALRVFLQQKGNEHVGWMFALSDPQLKAAITYMHQEPAFPWTLQELAKRVGMSRTVFTEHFKRKVGITPMKYLSQWRMLLAGERLRNSRDSITQISQSAGYNSDSAFGRAFKKEWGCSPREHRQQLLRAFTSHEQ</sequence>
<keyword evidence="2" id="KW-0238">DNA-binding</keyword>
<evidence type="ECO:0000259" key="4">
    <source>
        <dbReference type="PROSITE" id="PS01124"/>
    </source>
</evidence>
<keyword evidence="1" id="KW-0805">Transcription regulation</keyword>
<dbReference type="SMART" id="SM00342">
    <property type="entry name" value="HTH_ARAC"/>
    <property type="match status" value="1"/>
</dbReference>
<dbReference type="Proteomes" id="UP000335415">
    <property type="component" value="Unassembled WGS sequence"/>
</dbReference>
<dbReference type="SUPFAM" id="SSF51182">
    <property type="entry name" value="RmlC-like cupins"/>
    <property type="match status" value="1"/>
</dbReference>
<dbReference type="Gene3D" id="1.10.10.60">
    <property type="entry name" value="Homeodomain-like"/>
    <property type="match status" value="2"/>
</dbReference>
<dbReference type="Pfam" id="PF12833">
    <property type="entry name" value="HTH_18"/>
    <property type="match status" value="1"/>
</dbReference>
<dbReference type="AlphaFoldDB" id="A0A5J5FQ17"/>
<dbReference type="InterPro" id="IPR011051">
    <property type="entry name" value="RmlC_Cupin_sf"/>
</dbReference>
<proteinExistence type="predicted"/>
<dbReference type="Pfam" id="PF12852">
    <property type="entry name" value="Cupin_6"/>
    <property type="match status" value="1"/>
</dbReference>
<evidence type="ECO:0000313" key="6">
    <source>
        <dbReference type="Proteomes" id="UP000335415"/>
    </source>
</evidence>
<dbReference type="InterPro" id="IPR020449">
    <property type="entry name" value="Tscrpt_reg_AraC-type_HTH"/>
</dbReference>
<dbReference type="OrthoDB" id="9783876at2"/>
<reference evidence="5 6" key="1">
    <citation type="submission" date="2019-09" db="EMBL/GenBank/DDBJ databases">
        <authorList>
            <person name="Li Y."/>
        </authorList>
    </citation>
    <scope>NUCLEOTIDE SEQUENCE [LARGE SCALE GENOMIC DNA]</scope>
    <source>
        <strain evidence="5 6">L3-3HA</strain>
    </source>
</reference>
<dbReference type="InterPro" id="IPR032783">
    <property type="entry name" value="AraC_lig"/>
</dbReference>
<keyword evidence="6" id="KW-1185">Reference proteome</keyword>
<dbReference type="EMBL" id="VYKJ01000027">
    <property type="protein sequence ID" value="KAA8994699.1"/>
    <property type="molecule type" value="Genomic_DNA"/>
</dbReference>
<dbReference type="InterPro" id="IPR050204">
    <property type="entry name" value="AraC_XylS_family_regulators"/>
</dbReference>
<dbReference type="GO" id="GO:0003700">
    <property type="term" value="F:DNA-binding transcription factor activity"/>
    <property type="evidence" value="ECO:0007669"/>
    <property type="project" value="InterPro"/>
</dbReference>
<name>A0A5J5FQ17_9GAMM</name>
<dbReference type="InterPro" id="IPR018060">
    <property type="entry name" value="HTH_AraC"/>
</dbReference>
<dbReference type="PROSITE" id="PS01124">
    <property type="entry name" value="HTH_ARAC_FAMILY_2"/>
    <property type="match status" value="1"/>
</dbReference>
<feature type="domain" description="HTH araC/xylS-type" evidence="4">
    <location>
        <begin position="208"/>
        <end position="306"/>
    </location>
</feature>
<keyword evidence="3" id="KW-0804">Transcription</keyword>
<comment type="caution">
    <text evidence="5">The sequence shown here is derived from an EMBL/GenBank/DDBJ whole genome shotgun (WGS) entry which is preliminary data.</text>
</comment>
<dbReference type="PANTHER" id="PTHR46796">
    <property type="entry name" value="HTH-TYPE TRANSCRIPTIONAL ACTIVATOR RHAS-RELATED"/>
    <property type="match status" value="1"/>
</dbReference>
<organism evidence="5 6">
    <name type="scientific">Affinibrenneria salicis</name>
    <dbReference type="NCBI Taxonomy" id="2590031"/>
    <lineage>
        <taxon>Bacteria</taxon>
        <taxon>Pseudomonadati</taxon>
        <taxon>Pseudomonadota</taxon>
        <taxon>Gammaproteobacteria</taxon>
        <taxon>Enterobacterales</taxon>
        <taxon>Pectobacteriaceae</taxon>
        <taxon>Affinibrenneria</taxon>
    </lineage>
</organism>
<evidence type="ECO:0000313" key="5">
    <source>
        <dbReference type="EMBL" id="KAA8994699.1"/>
    </source>
</evidence>
<accession>A0A5J5FQ17</accession>
<evidence type="ECO:0000256" key="1">
    <source>
        <dbReference type="ARBA" id="ARBA00023015"/>
    </source>
</evidence>
<evidence type="ECO:0000256" key="2">
    <source>
        <dbReference type="ARBA" id="ARBA00023125"/>
    </source>
</evidence>
<dbReference type="GO" id="GO:0043565">
    <property type="term" value="F:sequence-specific DNA binding"/>
    <property type="evidence" value="ECO:0007669"/>
    <property type="project" value="InterPro"/>
</dbReference>
<gene>
    <name evidence="5" type="ORF">FJU30_26010</name>
</gene>